<evidence type="ECO:0000256" key="3">
    <source>
        <dbReference type="SAM" id="Phobius"/>
    </source>
</evidence>
<reference evidence="5 6" key="1">
    <citation type="journal article" date="2016" name="Nat. Commun.">
        <title>Thousands of microbial genomes shed light on interconnected biogeochemical processes in an aquifer system.</title>
        <authorList>
            <person name="Anantharaman K."/>
            <person name="Brown C.T."/>
            <person name="Hug L.A."/>
            <person name="Sharon I."/>
            <person name="Castelle C.J."/>
            <person name="Probst A.J."/>
            <person name="Thomas B.C."/>
            <person name="Singh A."/>
            <person name="Wilkins M.J."/>
            <person name="Karaoz U."/>
            <person name="Brodie E.L."/>
            <person name="Williams K.H."/>
            <person name="Hubbard S.S."/>
            <person name="Banfield J.F."/>
        </authorList>
    </citation>
    <scope>NUCLEOTIDE SEQUENCE [LARGE SCALE GENOMIC DNA]</scope>
</reference>
<proteinExistence type="predicted"/>
<keyword evidence="2" id="KW-1003">Cell membrane</keyword>
<dbReference type="InterPro" id="IPR023298">
    <property type="entry name" value="ATPase_P-typ_TM_dom_sf"/>
</dbReference>
<evidence type="ECO:0000259" key="4">
    <source>
        <dbReference type="Pfam" id="PF00689"/>
    </source>
</evidence>
<accession>A0A1G2G0E2</accession>
<organism evidence="5 6">
    <name type="scientific">Candidatus Ryanbacteria bacterium RIFCSPHIGHO2_01_45_13</name>
    <dbReference type="NCBI Taxonomy" id="1802112"/>
    <lineage>
        <taxon>Bacteria</taxon>
        <taxon>Candidatus Ryaniibacteriota</taxon>
    </lineage>
</organism>
<feature type="transmembrane region" description="Helical" evidence="3">
    <location>
        <begin position="115"/>
        <end position="135"/>
    </location>
</feature>
<evidence type="ECO:0000256" key="1">
    <source>
        <dbReference type="ARBA" id="ARBA00004651"/>
    </source>
</evidence>
<keyword evidence="3" id="KW-0472">Membrane</keyword>
<feature type="domain" description="Cation-transporting P-type ATPase C-terminal" evidence="4">
    <location>
        <begin position="1"/>
        <end position="170"/>
    </location>
</feature>
<sequence>MPLLAAQIIWLNFVTDGFLDVALAMEPKEKGLMQGKFERPKKWIVDGLMAQRMFLMALPMAIGTLYLFKGYFETDITKALTISLTTLAVFQWFNAWNCRSESKSIFQMNPLSNKFLVGATVIVIFLQFAALYTPFLQKILHTTPLSLSEWLIIIPIAGSIILVEEIRKFFYRRKLI</sequence>
<evidence type="ECO:0000313" key="6">
    <source>
        <dbReference type="Proteomes" id="UP000176700"/>
    </source>
</evidence>
<dbReference type="Gene3D" id="1.20.1110.10">
    <property type="entry name" value="Calcium-transporting ATPase, transmembrane domain"/>
    <property type="match status" value="2"/>
</dbReference>
<dbReference type="AlphaFoldDB" id="A0A1G2G0E2"/>
<dbReference type="Pfam" id="PF00689">
    <property type="entry name" value="Cation_ATPase_C"/>
    <property type="match status" value="1"/>
</dbReference>
<comment type="caution">
    <text evidence="5">The sequence shown here is derived from an EMBL/GenBank/DDBJ whole genome shotgun (WGS) entry which is preliminary data.</text>
</comment>
<protein>
    <recommendedName>
        <fullName evidence="4">Cation-transporting P-type ATPase C-terminal domain-containing protein</fullName>
    </recommendedName>
</protein>
<keyword evidence="3" id="KW-1133">Transmembrane helix</keyword>
<evidence type="ECO:0000256" key="2">
    <source>
        <dbReference type="ARBA" id="ARBA00022475"/>
    </source>
</evidence>
<comment type="subcellular location">
    <subcellularLocation>
        <location evidence="1">Cell membrane</location>
        <topology evidence="1">Multi-pass membrane protein</topology>
    </subcellularLocation>
</comment>
<dbReference type="SUPFAM" id="SSF81665">
    <property type="entry name" value="Calcium ATPase, transmembrane domain M"/>
    <property type="match status" value="1"/>
</dbReference>
<dbReference type="GO" id="GO:0005886">
    <property type="term" value="C:plasma membrane"/>
    <property type="evidence" value="ECO:0007669"/>
    <property type="project" value="UniProtKB-SubCell"/>
</dbReference>
<dbReference type="PANTHER" id="PTHR43294:SF21">
    <property type="entry name" value="CATION TRANSPORTING ATPASE"/>
    <property type="match status" value="1"/>
</dbReference>
<dbReference type="Proteomes" id="UP000176700">
    <property type="component" value="Unassembled WGS sequence"/>
</dbReference>
<feature type="transmembrane region" description="Helical" evidence="3">
    <location>
        <begin position="147"/>
        <end position="166"/>
    </location>
</feature>
<gene>
    <name evidence="5" type="ORF">A2W41_00250</name>
</gene>
<evidence type="ECO:0000313" key="5">
    <source>
        <dbReference type="EMBL" id="OGZ43803.1"/>
    </source>
</evidence>
<dbReference type="EMBL" id="MHNI01000002">
    <property type="protein sequence ID" value="OGZ43803.1"/>
    <property type="molecule type" value="Genomic_DNA"/>
</dbReference>
<name>A0A1G2G0E2_9BACT</name>
<dbReference type="InterPro" id="IPR006068">
    <property type="entry name" value="ATPase_P-typ_cation-transptr_C"/>
</dbReference>
<dbReference type="PANTHER" id="PTHR43294">
    <property type="entry name" value="SODIUM/POTASSIUM-TRANSPORTING ATPASE SUBUNIT ALPHA"/>
    <property type="match status" value="1"/>
</dbReference>
<feature type="transmembrane region" description="Helical" evidence="3">
    <location>
        <begin position="48"/>
        <end position="68"/>
    </location>
</feature>
<dbReference type="InterPro" id="IPR050510">
    <property type="entry name" value="Cation_transp_ATPase_P-type"/>
</dbReference>
<keyword evidence="3" id="KW-0812">Transmembrane</keyword>